<sequence length="279" mass="28625">MMIYTTAAVLIVVGAGLVRAQNGHEAYLASICSPKNSSGDPILEVPCNAVTAIQAQCMYGPGSLDRVLANMYGFHQKRQEDDSPAGQDDTDNGLALQGNDTQRVCICESSFWDQIAGCVACYAKHGSLELEGTLPESVLQSASSTYCAATATASVGLAEFLYSMAIGVTPSATPTATGDGSSSVKYADPIGNKTEVSYYYTQAVTGTAAWSVPHATGTSGSISFTTTNIQDGQIRPTASVSGIALNATGTQSGNGNGAGRYEAVGTLGIFGLAGLLAFL</sequence>
<dbReference type="GeneID" id="27905078"/>
<dbReference type="STRING" id="692275.M3CN85"/>
<protein>
    <submittedName>
        <fullName evidence="2">Uncharacterized protein</fullName>
    </submittedName>
</protein>
<feature type="chain" id="PRO_5004032545" evidence="1">
    <location>
        <begin position="21"/>
        <end position="279"/>
    </location>
</feature>
<evidence type="ECO:0000256" key="1">
    <source>
        <dbReference type="SAM" id="SignalP"/>
    </source>
</evidence>
<reference evidence="2 3" key="1">
    <citation type="journal article" date="2012" name="PLoS Pathog.">
        <title>Diverse lifestyles and strategies of plant pathogenesis encoded in the genomes of eighteen Dothideomycetes fungi.</title>
        <authorList>
            <person name="Ohm R.A."/>
            <person name="Feau N."/>
            <person name="Henrissat B."/>
            <person name="Schoch C.L."/>
            <person name="Horwitz B.A."/>
            <person name="Barry K.W."/>
            <person name="Condon B.J."/>
            <person name="Copeland A.C."/>
            <person name="Dhillon B."/>
            <person name="Glaser F."/>
            <person name="Hesse C.N."/>
            <person name="Kosti I."/>
            <person name="LaButti K."/>
            <person name="Lindquist E.A."/>
            <person name="Lucas S."/>
            <person name="Salamov A.A."/>
            <person name="Bradshaw R.E."/>
            <person name="Ciuffetti L."/>
            <person name="Hamelin R.C."/>
            <person name="Kema G.H.J."/>
            <person name="Lawrence C."/>
            <person name="Scott J.A."/>
            <person name="Spatafora J.W."/>
            <person name="Turgeon B.G."/>
            <person name="de Wit P.J.G.M."/>
            <person name="Zhong S."/>
            <person name="Goodwin S.B."/>
            <person name="Grigoriev I.V."/>
        </authorList>
    </citation>
    <scope>NUCLEOTIDE SEQUENCE [LARGE SCALE GENOMIC DNA]</scope>
    <source>
        <strain evidence="2 3">SO2202</strain>
    </source>
</reference>
<name>M3CN85_SPHMS</name>
<dbReference type="OrthoDB" id="10261384at2759"/>
<dbReference type="OMA" id="HAQCMCG"/>
<keyword evidence="3" id="KW-1185">Reference proteome</keyword>
<gene>
    <name evidence="2" type="ORF">SEPMUDRAFT_161474</name>
</gene>
<accession>M3CN85</accession>
<dbReference type="EMBL" id="KB456261">
    <property type="protein sequence ID" value="EMF15253.1"/>
    <property type="molecule type" value="Genomic_DNA"/>
</dbReference>
<dbReference type="HOGENOM" id="CLU_998079_0_0_1"/>
<dbReference type="AlphaFoldDB" id="M3CN85"/>
<evidence type="ECO:0000313" key="3">
    <source>
        <dbReference type="Proteomes" id="UP000016931"/>
    </source>
</evidence>
<organism evidence="2 3">
    <name type="scientific">Sphaerulina musiva (strain SO2202)</name>
    <name type="common">Poplar stem canker fungus</name>
    <name type="synonym">Septoria musiva</name>
    <dbReference type="NCBI Taxonomy" id="692275"/>
    <lineage>
        <taxon>Eukaryota</taxon>
        <taxon>Fungi</taxon>
        <taxon>Dikarya</taxon>
        <taxon>Ascomycota</taxon>
        <taxon>Pezizomycotina</taxon>
        <taxon>Dothideomycetes</taxon>
        <taxon>Dothideomycetidae</taxon>
        <taxon>Mycosphaerellales</taxon>
        <taxon>Mycosphaerellaceae</taxon>
        <taxon>Sphaerulina</taxon>
    </lineage>
</organism>
<feature type="signal peptide" evidence="1">
    <location>
        <begin position="1"/>
        <end position="20"/>
    </location>
</feature>
<proteinExistence type="predicted"/>
<dbReference type="RefSeq" id="XP_016763374.1">
    <property type="nucleotide sequence ID" value="XM_016907941.1"/>
</dbReference>
<dbReference type="eggNOG" id="ENOG502SISC">
    <property type="taxonomic scope" value="Eukaryota"/>
</dbReference>
<evidence type="ECO:0000313" key="2">
    <source>
        <dbReference type="EMBL" id="EMF15253.1"/>
    </source>
</evidence>
<dbReference type="Proteomes" id="UP000016931">
    <property type="component" value="Unassembled WGS sequence"/>
</dbReference>
<keyword evidence="1" id="KW-0732">Signal</keyword>